<evidence type="ECO:0000256" key="2">
    <source>
        <dbReference type="ARBA" id="ARBA00022679"/>
    </source>
</evidence>
<sequence length="475" mass="54534">MARTAFYQAGGAFGFRDQLQDSLAFLHSDPSITRKQILINAAHQYQEGDVQHWWHEETHKGIRTKFSDDLLWLPYTVSRYLEQTGDYDILKEKVPFLHSDVLKEGELERYEDTVVSEKTGSILEHCLRTIHHALKFGEHGIPLMGIGDWNDGMSRIGAKGDGESVWLGWFLLDILKRFTRLKEGIIPFDAIEQFEQVAREMERNLNHHAWDGSWFRRAFTDTGTWIGTNKGKECQIDAIAQSWSIISQGTSIDRQSRAMFSFDRELVDRDLNLARLLTKPFNETKPSPGYIQGYPPGIRENGGQYTHGVIWGIVAWAMLERHDKAFELFSMLNPINHTRTFRDVQTYENEPYVMSADVYTANPHQGRAGWSWYTGAAGWMYQAGLEYILGVKLQGDQLYIQPCLPSDWKSFNIDYKYGKTRYSLVIYCTQEYGIPLKWTVDGKDAGNQPYLTLVDDGQVHQVEVHLGLQRSSTVG</sequence>
<evidence type="ECO:0000259" key="3">
    <source>
        <dbReference type="Pfam" id="PF17167"/>
    </source>
</evidence>
<dbReference type="InterPro" id="IPR012341">
    <property type="entry name" value="6hp_glycosidase-like_sf"/>
</dbReference>
<reference evidence="4 5" key="1">
    <citation type="submission" date="2022-06" db="EMBL/GenBank/DDBJ databases">
        <authorList>
            <person name="Jeon C.O."/>
        </authorList>
    </citation>
    <scope>NUCLEOTIDE SEQUENCE [LARGE SCALE GENOMIC DNA]</scope>
    <source>
        <strain evidence="4 5">KCTC 13943</strain>
    </source>
</reference>
<evidence type="ECO:0000313" key="5">
    <source>
        <dbReference type="Proteomes" id="UP001523262"/>
    </source>
</evidence>
<accession>A0ABT0W8P9</accession>
<dbReference type="Gene3D" id="1.50.10.10">
    <property type="match status" value="1"/>
</dbReference>
<proteinExistence type="predicted"/>
<dbReference type="Gene3D" id="2.60.420.10">
    <property type="entry name" value="Maltose phosphorylase, domain 3"/>
    <property type="match status" value="1"/>
</dbReference>
<keyword evidence="1" id="KW-0328">Glycosyltransferase</keyword>
<dbReference type="PANTHER" id="PTHR37469:SF2">
    <property type="entry name" value="CELLOBIONIC ACID PHOSPHORYLASE"/>
    <property type="match status" value="1"/>
</dbReference>
<dbReference type="InterPro" id="IPR052047">
    <property type="entry name" value="GH94_Enzymes"/>
</dbReference>
<dbReference type="InterPro" id="IPR008928">
    <property type="entry name" value="6-hairpin_glycosidase_sf"/>
</dbReference>
<keyword evidence="5" id="KW-1185">Reference proteome</keyword>
<name>A0ABT0W8P9_9BACI</name>
<dbReference type="SUPFAM" id="SSF48208">
    <property type="entry name" value="Six-hairpin glycosidases"/>
    <property type="match status" value="1"/>
</dbReference>
<dbReference type="Pfam" id="PF17167">
    <property type="entry name" value="Glyco_hydro_94"/>
    <property type="match status" value="1"/>
</dbReference>
<dbReference type="EMBL" id="JAMQCR010000001">
    <property type="protein sequence ID" value="MCM2532713.1"/>
    <property type="molecule type" value="Genomic_DNA"/>
</dbReference>
<dbReference type="InterPro" id="IPR033432">
    <property type="entry name" value="GH94_catalytic"/>
</dbReference>
<gene>
    <name evidence="4" type="ORF">NDK43_10380</name>
</gene>
<protein>
    <submittedName>
        <fullName evidence="4">NdvB</fullName>
    </submittedName>
</protein>
<dbReference type="Proteomes" id="UP001523262">
    <property type="component" value="Unassembled WGS sequence"/>
</dbReference>
<comment type="caution">
    <text evidence="4">The sequence shown here is derived from an EMBL/GenBank/DDBJ whole genome shotgun (WGS) entry which is preliminary data.</text>
</comment>
<evidence type="ECO:0000313" key="4">
    <source>
        <dbReference type="EMBL" id="MCM2532713.1"/>
    </source>
</evidence>
<keyword evidence="2" id="KW-0808">Transferase</keyword>
<feature type="domain" description="Glycosyl hydrolase 94 catalytic" evidence="3">
    <location>
        <begin position="2"/>
        <end position="390"/>
    </location>
</feature>
<organism evidence="4 5">
    <name type="scientific">Neobacillus pocheonensis</name>
    <dbReference type="NCBI Taxonomy" id="363869"/>
    <lineage>
        <taxon>Bacteria</taxon>
        <taxon>Bacillati</taxon>
        <taxon>Bacillota</taxon>
        <taxon>Bacilli</taxon>
        <taxon>Bacillales</taxon>
        <taxon>Bacillaceae</taxon>
        <taxon>Neobacillus</taxon>
    </lineage>
</organism>
<evidence type="ECO:0000256" key="1">
    <source>
        <dbReference type="ARBA" id="ARBA00022676"/>
    </source>
</evidence>
<dbReference type="PANTHER" id="PTHR37469">
    <property type="entry name" value="CELLOBIONIC ACID PHOSPHORYLASE-RELATED"/>
    <property type="match status" value="1"/>
</dbReference>